<proteinExistence type="predicted"/>
<dbReference type="RefSeq" id="WP_185085375.1">
    <property type="nucleotide sequence ID" value="NZ_JACHJB010000002.1"/>
</dbReference>
<gene>
    <name evidence="1" type="ORF">FHU36_003973</name>
</gene>
<dbReference type="AlphaFoldDB" id="A0A7X0C2S5"/>
<reference evidence="1 2" key="1">
    <citation type="submission" date="2020-08" db="EMBL/GenBank/DDBJ databases">
        <title>Sequencing the genomes of 1000 actinobacteria strains.</title>
        <authorList>
            <person name="Klenk H.-P."/>
        </authorList>
    </citation>
    <scope>NUCLEOTIDE SEQUENCE [LARGE SCALE GENOMIC DNA]</scope>
    <source>
        <strain evidence="1 2">DSM 45913</strain>
    </source>
</reference>
<dbReference type="Proteomes" id="UP000583800">
    <property type="component" value="Unassembled WGS sequence"/>
</dbReference>
<accession>A0A7X0C2S5</accession>
<name>A0A7X0C2S5_9ACTN</name>
<organism evidence="1 2">
    <name type="scientific">Nonomuraea muscovyensis</name>
    <dbReference type="NCBI Taxonomy" id="1124761"/>
    <lineage>
        <taxon>Bacteria</taxon>
        <taxon>Bacillati</taxon>
        <taxon>Actinomycetota</taxon>
        <taxon>Actinomycetes</taxon>
        <taxon>Streptosporangiales</taxon>
        <taxon>Streptosporangiaceae</taxon>
        <taxon>Nonomuraea</taxon>
    </lineage>
</organism>
<evidence type="ECO:0000313" key="1">
    <source>
        <dbReference type="EMBL" id="MBB6347428.1"/>
    </source>
</evidence>
<sequence length="181" mass="20030">MCVTPADRDRTARENATGVWHACTQGFVWREAYSGHYRCVVPGSRSANRVDNANAPYRLAWIIMTRWHHDAPPTNCQDGVGCSTNQSDYYTAGVRGYYLTPGAQVTVQIMKADTQQKLWSGHATARAGGKGPGGNYDLDTGNLLCQGGTFAQPYNAYVQVRENDDPWSPRVPISYHKCNNL</sequence>
<comment type="caution">
    <text evidence="1">The sequence shown here is derived from an EMBL/GenBank/DDBJ whole genome shotgun (WGS) entry which is preliminary data.</text>
</comment>
<dbReference type="EMBL" id="JACHJB010000002">
    <property type="protein sequence ID" value="MBB6347428.1"/>
    <property type="molecule type" value="Genomic_DNA"/>
</dbReference>
<protein>
    <submittedName>
        <fullName evidence="1">Uncharacterized protein</fullName>
    </submittedName>
</protein>
<keyword evidence="2" id="KW-1185">Reference proteome</keyword>
<evidence type="ECO:0000313" key="2">
    <source>
        <dbReference type="Proteomes" id="UP000583800"/>
    </source>
</evidence>